<gene>
    <name evidence="2" type="ORF">TRIP_D260168</name>
</gene>
<sequence length="158" mass="17728">MKQILLFLFFFLLGLTQIHAQAVYLGILSIDGTEKSVNIQDLKNITFFDSNLNLNYWSGTNESLPTNSIRKLIFTSATGLHKLDDNKIITVYPNPVIDFIALKNTSANNINVSIYSITGALILSQQQLSATQTINVSNLQKGLYFLKVNNQVIKFIKQ</sequence>
<dbReference type="EMBL" id="UPXZ01000019">
    <property type="protein sequence ID" value="VBB44754.1"/>
    <property type="molecule type" value="Genomic_DNA"/>
</dbReference>
<dbReference type="InterPro" id="IPR026444">
    <property type="entry name" value="Secre_tail"/>
</dbReference>
<dbReference type="NCBIfam" id="TIGR04183">
    <property type="entry name" value="Por_Secre_tail"/>
    <property type="match status" value="1"/>
</dbReference>
<reference evidence="2" key="1">
    <citation type="submission" date="2018-07" db="EMBL/GenBank/DDBJ databases">
        <authorList>
            <consortium name="Genoscope - CEA"/>
            <person name="William W."/>
        </authorList>
    </citation>
    <scope>NUCLEOTIDE SEQUENCE</scope>
    <source>
        <strain evidence="2">IK1</strain>
    </source>
</reference>
<protein>
    <recommendedName>
        <fullName evidence="1">Secretion system C-terminal sorting domain-containing protein</fullName>
    </recommendedName>
</protein>
<dbReference type="AlphaFoldDB" id="A0A653A9T4"/>
<evidence type="ECO:0000259" key="1">
    <source>
        <dbReference type="Pfam" id="PF18962"/>
    </source>
</evidence>
<feature type="domain" description="Secretion system C-terminal sorting" evidence="1">
    <location>
        <begin position="91"/>
        <end position="155"/>
    </location>
</feature>
<name>A0A653A9T4_9BACT</name>
<organism evidence="2">
    <name type="scientific">uncultured Paludibacter sp</name>
    <dbReference type="NCBI Taxonomy" id="497635"/>
    <lineage>
        <taxon>Bacteria</taxon>
        <taxon>Pseudomonadati</taxon>
        <taxon>Bacteroidota</taxon>
        <taxon>Bacteroidia</taxon>
        <taxon>Bacteroidales</taxon>
        <taxon>Paludibacteraceae</taxon>
        <taxon>Paludibacter</taxon>
        <taxon>environmental samples</taxon>
    </lineage>
</organism>
<accession>A0A653A9T4</accession>
<dbReference type="Pfam" id="PF18962">
    <property type="entry name" value="Por_Secre_tail"/>
    <property type="match status" value="1"/>
</dbReference>
<proteinExistence type="predicted"/>
<evidence type="ECO:0000313" key="2">
    <source>
        <dbReference type="EMBL" id="VBB44754.1"/>
    </source>
</evidence>